<reference evidence="1" key="2">
    <citation type="journal article" date="2020" name="Nat. Commun.">
        <title>Large-scale genome sequencing of mycorrhizal fungi provides insights into the early evolution of symbiotic traits.</title>
        <authorList>
            <person name="Miyauchi S."/>
            <person name="Kiss E."/>
            <person name="Kuo A."/>
            <person name="Drula E."/>
            <person name="Kohler A."/>
            <person name="Sanchez-Garcia M."/>
            <person name="Morin E."/>
            <person name="Andreopoulos B."/>
            <person name="Barry K.W."/>
            <person name="Bonito G."/>
            <person name="Buee M."/>
            <person name="Carver A."/>
            <person name="Chen C."/>
            <person name="Cichocki N."/>
            <person name="Clum A."/>
            <person name="Culley D."/>
            <person name="Crous P.W."/>
            <person name="Fauchery L."/>
            <person name="Girlanda M."/>
            <person name="Hayes R.D."/>
            <person name="Keri Z."/>
            <person name="LaButti K."/>
            <person name="Lipzen A."/>
            <person name="Lombard V."/>
            <person name="Magnuson J."/>
            <person name="Maillard F."/>
            <person name="Murat C."/>
            <person name="Nolan M."/>
            <person name="Ohm R.A."/>
            <person name="Pangilinan J."/>
            <person name="Pereira M.F."/>
            <person name="Perotto S."/>
            <person name="Peter M."/>
            <person name="Pfister S."/>
            <person name="Riley R."/>
            <person name="Sitrit Y."/>
            <person name="Stielow J.B."/>
            <person name="Szollosi G."/>
            <person name="Zifcakova L."/>
            <person name="Stursova M."/>
            <person name="Spatafora J.W."/>
            <person name="Tedersoo L."/>
            <person name="Vaario L.M."/>
            <person name="Yamada A."/>
            <person name="Yan M."/>
            <person name="Wang P."/>
            <person name="Xu J."/>
            <person name="Bruns T."/>
            <person name="Baldrian P."/>
            <person name="Vilgalys R."/>
            <person name="Dunand C."/>
            <person name="Henrissat B."/>
            <person name="Grigoriev I.V."/>
            <person name="Hibbett D."/>
            <person name="Nagy L.G."/>
            <person name="Martin F.M."/>
        </authorList>
    </citation>
    <scope>NUCLEOTIDE SEQUENCE</scope>
    <source>
        <strain evidence="1">BED1</strain>
    </source>
</reference>
<dbReference type="EMBL" id="WHUW01000216">
    <property type="protein sequence ID" value="KAF8417727.1"/>
    <property type="molecule type" value="Genomic_DNA"/>
</dbReference>
<gene>
    <name evidence="1" type="ORF">L210DRAFT_2471323</name>
</gene>
<organism evidence="1 2">
    <name type="scientific">Boletus edulis BED1</name>
    <dbReference type="NCBI Taxonomy" id="1328754"/>
    <lineage>
        <taxon>Eukaryota</taxon>
        <taxon>Fungi</taxon>
        <taxon>Dikarya</taxon>
        <taxon>Basidiomycota</taxon>
        <taxon>Agaricomycotina</taxon>
        <taxon>Agaricomycetes</taxon>
        <taxon>Agaricomycetidae</taxon>
        <taxon>Boletales</taxon>
        <taxon>Boletineae</taxon>
        <taxon>Boletaceae</taxon>
        <taxon>Boletoideae</taxon>
        <taxon>Boletus</taxon>
    </lineage>
</organism>
<reference evidence="1" key="1">
    <citation type="submission" date="2019-10" db="EMBL/GenBank/DDBJ databases">
        <authorList>
            <consortium name="DOE Joint Genome Institute"/>
            <person name="Kuo A."/>
            <person name="Miyauchi S."/>
            <person name="Kiss E."/>
            <person name="Drula E."/>
            <person name="Kohler A."/>
            <person name="Sanchez-Garcia M."/>
            <person name="Andreopoulos B."/>
            <person name="Barry K.W."/>
            <person name="Bonito G."/>
            <person name="Buee M."/>
            <person name="Carver A."/>
            <person name="Chen C."/>
            <person name="Cichocki N."/>
            <person name="Clum A."/>
            <person name="Culley D."/>
            <person name="Crous P.W."/>
            <person name="Fauchery L."/>
            <person name="Girlanda M."/>
            <person name="Hayes R."/>
            <person name="Keri Z."/>
            <person name="LaButti K."/>
            <person name="Lipzen A."/>
            <person name="Lombard V."/>
            <person name="Magnuson J."/>
            <person name="Maillard F."/>
            <person name="Morin E."/>
            <person name="Murat C."/>
            <person name="Nolan M."/>
            <person name="Ohm R."/>
            <person name="Pangilinan J."/>
            <person name="Pereira M."/>
            <person name="Perotto S."/>
            <person name="Peter M."/>
            <person name="Riley R."/>
            <person name="Sitrit Y."/>
            <person name="Stielow B."/>
            <person name="Szollosi G."/>
            <person name="Zifcakova L."/>
            <person name="Stursova M."/>
            <person name="Spatafora J.W."/>
            <person name="Tedersoo L."/>
            <person name="Vaario L.-M."/>
            <person name="Yamada A."/>
            <person name="Yan M."/>
            <person name="Wang P."/>
            <person name="Xu J."/>
            <person name="Bruns T."/>
            <person name="Baldrian P."/>
            <person name="Vilgalys R."/>
            <person name="Henrissat B."/>
            <person name="Grigoriev I.V."/>
            <person name="Hibbett D."/>
            <person name="Nagy L.G."/>
            <person name="Martin F.M."/>
        </authorList>
    </citation>
    <scope>NUCLEOTIDE SEQUENCE</scope>
    <source>
        <strain evidence="1">BED1</strain>
    </source>
</reference>
<evidence type="ECO:0000313" key="1">
    <source>
        <dbReference type="EMBL" id="KAF8417727.1"/>
    </source>
</evidence>
<dbReference type="Proteomes" id="UP001194468">
    <property type="component" value="Unassembled WGS sequence"/>
</dbReference>
<name>A0AAD4G6C2_BOLED</name>
<keyword evidence="2" id="KW-1185">Reference proteome</keyword>
<proteinExistence type="predicted"/>
<sequence length="383" mass="43629">MDRRSLFSQDSNLAVFEPFISAIQQSLSHNGSSASSLPFTTQSASCSPHHNSQAIHDWFELDHQIQNHLCAALIQTIGVPPRDFQIAIFQYDHDAITGSARNLFLMDGMVALGNPKAKQHVRIVQECIWQVQPSLAKAILFYLGALRPVVVHFIGVLFPSSRHLYHHHNFCIFVHNTLVGKRLHHRRGIYLWNGSKVNRALQGSTSTFPIRTTCRFFRDLITAILRLYFPKLQALSKTGPVETISDIQGQHTVETSSIHYGRSSSVLFALRMPESHAREFMQVSRAYQVILGLVQLDEDTTRLYVNPQMLESDRNKDSACNIARRLVCQHYHIGSRNTPEDNSEIVTSLLTNLPYYGTLDSNKVSPIRLLCYYYMLLLLLRFH</sequence>
<evidence type="ECO:0000313" key="2">
    <source>
        <dbReference type="Proteomes" id="UP001194468"/>
    </source>
</evidence>
<comment type="caution">
    <text evidence="1">The sequence shown here is derived from an EMBL/GenBank/DDBJ whole genome shotgun (WGS) entry which is preliminary data.</text>
</comment>
<accession>A0AAD4G6C2</accession>
<dbReference type="AlphaFoldDB" id="A0AAD4G6C2"/>
<protein>
    <submittedName>
        <fullName evidence="1">Uncharacterized protein</fullName>
    </submittedName>
</protein>